<keyword evidence="3" id="KW-1185">Reference proteome</keyword>
<gene>
    <name evidence="2" type="ORF">E5S67_06219</name>
</gene>
<name>A0ABX2D707_9CYAN</name>
<dbReference type="Proteomes" id="UP000702425">
    <property type="component" value="Unassembled WGS sequence"/>
</dbReference>
<sequence length="39" mass="4515">MNKNSEVARKMSYSMDLRKRVVDYVENGGSIAQATDFFR</sequence>
<organism evidence="2 3">
    <name type="scientific">Microcoleus asticus IPMA8</name>
    <dbReference type="NCBI Taxonomy" id="2563858"/>
    <lineage>
        <taxon>Bacteria</taxon>
        <taxon>Bacillati</taxon>
        <taxon>Cyanobacteriota</taxon>
        <taxon>Cyanophyceae</taxon>
        <taxon>Oscillatoriophycideae</taxon>
        <taxon>Oscillatoriales</taxon>
        <taxon>Microcoleaceae</taxon>
        <taxon>Microcoleus</taxon>
        <taxon>Microcoleus asticus</taxon>
    </lineage>
</organism>
<dbReference type="Pfam" id="PF01710">
    <property type="entry name" value="HTH_Tnp_IS630"/>
    <property type="match status" value="1"/>
</dbReference>
<evidence type="ECO:0000313" key="3">
    <source>
        <dbReference type="Proteomes" id="UP000702425"/>
    </source>
</evidence>
<evidence type="ECO:0000259" key="1">
    <source>
        <dbReference type="Pfam" id="PF01710"/>
    </source>
</evidence>
<comment type="caution">
    <text evidence="2">The sequence shown here is derived from an EMBL/GenBank/DDBJ whole genome shotgun (WGS) entry which is preliminary data.</text>
</comment>
<dbReference type="EMBL" id="SRRZ01000224">
    <property type="protein sequence ID" value="NQE38434.1"/>
    <property type="molecule type" value="Genomic_DNA"/>
</dbReference>
<protein>
    <recommendedName>
        <fullName evidence="1">Transposase Synechocystis PCC 6803 domain-containing protein</fullName>
    </recommendedName>
</protein>
<accession>A0ABX2D707</accession>
<reference evidence="2 3" key="1">
    <citation type="journal article" date="2020" name="Sci. Rep.">
        <title>A novel cyanobacterial geosmin producer, revising GeoA distribution and dispersion patterns in Bacteria.</title>
        <authorList>
            <person name="Churro C."/>
            <person name="Semedo-Aguiar A.P."/>
            <person name="Silva A.D."/>
            <person name="Pereira-Leal J.B."/>
            <person name="Leite R.B."/>
        </authorList>
    </citation>
    <scope>NUCLEOTIDE SEQUENCE [LARGE SCALE GENOMIC DNA]</scope>
    <source>
        <strain evidence="2 3">IPMA8</strain>
    </source>
</reference>
<dbReference type="InterPro" id="IPR002622">
    <property type="entry name" value="Transposase_14"/>
</dbReference>
<evidence type="ECO:0000313" key="2">
    <source>
        <dbReference type="EMBL" id="NQE38434.1"/>
    </source>
</evidence>
<proteinExistence type="predicted"/>
<feature type="domain" description="Transposase Synechocystis PCC 6803" evidence="1">
    <location>
        <begin position="11"/>
        <end position="39"/>
    </location>
</feature>